<organism evidence="1 2">
    <name type="scientific">Rattus norvegicus</name>
    <name type="common">Rat</name>
    <dbReference type="NCBI Taxonomy" id="10116"/>
    <lineage>
        <taxon>Eukaryota</taxon>
        <taxon>Metazoa</taxon>
        <taxon>Chordata</taxon>
        <taxon>Craniata</taxon>
        <taxon>Vertebrata</taxon>
        <taxon>Euteleostomi</taxon>
        <taxon>Mammalia</taxon>
        <taxon>Eutheria</taxon>
        <taxon>Euarchontoglires</taxon>
        <taxon>Glires</taxon>
        <taxon>Rodentia</taxon>
        <taxon>Myomorpha</taxon>
        <taxon>Muroidea</taxon>
        <taxon>Muridae</taxon>
        <taxon>Murinae</taxon>
        <taxon>Rattus</taxon>
    </lineage>
</organism>
<name>A6JN82_RAT</name>
<dbReference type="Proteomes" id="UP000234681">
    <property type="component" value="Chromosome 8"/>
</dbReference>
<sequence length="174" mass="19062">MVTWCIFLSGFKILPRVNLGGDKLIQTKRIHQPTAKISDASKGSVCPKLVRLRSSNCQFADPGNRIENSNDKSLEAVSDKTPTACPGPLHRTLSLCRAETAPESELEAQWIEVLAELVAMLTPSVQHSGAALMDPSALSLLSLPYRSSSVVRYYGGLIENGPHRLIYLNSFVKR</sequence>
<accession>A6JN82</accession>
<gene>
    <name evidence="1" type="ORF">rCG_62941</name>
</gene>
<evidence type="ECO:0000313" key="2">
    <source>
        <dbReference type="Proteomes" id="UP000234681"/>
    </source>
</evidence>
<dbReference type="AlphaFoldDB" id="A6JN82"/>
<protein>
    <submittedName>
        <fullName evidence="1">RCG62941</fullName>
    </submittedName>
</protein>
<dbReference type="EMBL" id="CH473993">
    <property type="protein sequence ID" value="EDL78484.1"/>
    <property type="molecule type" value="Genomic_DNA"/>
</dbReference>
<proteinExistence type="predicted"/>
<evidence type="ECO:0000313" key="1">
    <source>
        <dbReference type="EMBL" id="EDL78484.1"/>
    </source>
</evidence>
<reference evidence="1 2" key="1">
    <citation type="submission" date="2005-09" db="EMBL/GenBank/DDBJ databases">
        <authorList>
            <person name="Mural R.J."/>
            <person name="Li P.W."/>
            <person name="Adams M.D."/>
            <person name="Amanatides P.G."/>
            <person name="Baden-Tillson H."/>
            <person name="Barnstead M."/>
            <person name="Chin S.H."/>
            <person name="Dew I."/>
            <person name="Evans C.A."/>
            <person name="Ferriera S."/>
            <person name="Flanigan M."/>
            <person name="Fosler C."/>
            <person name="Glodek A."/>
            <person name="Gu Z."/>
            <person name="Holt R.A."/>
            <person name="Jennings D."/>
            <person name="Kraft C.L."/>
            <person name="Lu F."/>
            <person name="Nguyen T."/>
            <person name="Nusskern D.R."/>
            <person name="Pfannkoch C.M."/>
            <person name="Sitter C."/>
            <person name="Sutton G.G."/>
            <person name="Venter J.C."/>
            <person name="Wang Z."/>
            <person name="Woodage T."/>
            <person name="Zheng X.H."/>
            <person name="Zhong F."/>
        </authorList>
    </citation>
    <scope>NUCLEOTIDE SEQUENCE [LARGE SCALE GENOMIC DNA]</scope>
    <source>
        <strain>BN</strain>
        <strain evidence="2">Sprague-Dawley</strain>
    </source>
</reference>